<comment type="similarity">
    <text evidence="2">Belongs to the peptidase C19 family.</text>
</comment>
<comment type="caution">
    <text evidence="8">The sequence shown here is derived from an EMBL/GenBank/DDBJ whole genome shotgun (WGS) entry which is preliminary data.</text>
</comment>
<keyword evidence="4" id="KW-0645">Protease</keyword>
<dbReference type="PROSITE" id="PS00972">
    <property type="entry name" value="USP_1"/>
    <property type="match status" value="1"/>
</dbReference>
<proteinExistence type="inferred from homology"/>
<dbReference type="PROSITE" id="PS50235">
    <property type="entry name" value="USP_3"/>
    <property type="match status" value="1"/>
</dbReference>
<feature type="domain" description="USP" evidence="7">
    <location>
        <begin position="23"/>
        <end position="355"/>
    </location>
</feature>
<reference evidence="9" key="1">
    <citation type="journal article" date="2015" name="PLoS Genet.">
        <title>Genome Sequence and Transcriptome Analyses of Chrysochromulina tobin: Metabolic Tools for Enhanced Algal Fitness in the Prominent Order Prymnesiales (Haptophyceae).</title>
        <authorList>
            <person name="Hovde B.T."/>
            <person name="Deodato C.R."/>
            <person name="Hunsperger H.M."/>
            <person name="Ryken S.A."/>
            <person name="Yost W."/>
            <person name="Jha R.K."/>
            <person name="Patterson J."/>
            <person name="Monnat R.J. Jr."/>
            <person name="Barlow S.B."/>
            <person name="Starkenburg S.R."/>
            <person name="Cattolico R.A."/>
        </authorList>
    </citation>
    <scope>NUCLEOTIDE SEQUENCE</scope>
    <source>
        <strain evidence="9">CCMP291</strain>
    </source>
</reference>
<dbReference type="InterPro" id="IPR028889">
    <property type="entry name" value="USP"/>
</dbReference>
<evidence type="ECO:0000256" key="5">
    <source>
        <dbReference type="ARBA" id="ARBA00022801"/>
    </source>
</evidence>
<organism evidence="8 9">
    <name type="scientific">Chrysochromulina tobinii</name>
    <dbReference type="NCBI Taxonomy" id="1460289"/>
    <lineage>
        <taxon>Eukaryota</taxon>
        <taxon>Haptista</taxon>
        <taxon>Haptophyta</taxon>
        <taxon>Prymnesiophyceae</taxon>
        <taxon>Prymnesiales</taxon>
        <taxon>Chrysochromulinaceae</taxon>
        <taxon>Chrysochromulina</taxon>
    </lineage>
</organism>
<sequence>MGVGASKQLALTSAKFPESERYYGLENFGNTCYANSVLQALYFCKPLRQRAIEHSVARRPTTVPTSEGEDEDETLLEALCDLFREISTQKKRVGVIPPRRFMQRLRADNQVFNSFMHQDAHELLNYLLNEVADILEKRNKQAAEPAVEDAADPNADAAGACAASTASIAGVGSTPNRSAAKRGIAGGSSSSSSEYACKTWIHSIFEGLLVNETRCLSCDKEAHKRMRIKRLPNVLALHLKRFKYFEQHQRFKKLSYRVDFPFELPMPHEVCVGGARGASAEPERLYRLFAVIVHAGSGPNHGHYVALVRSHQHWVCFDDVDVSLVDEAQVQTYFGSSQDTIGATETGYLLFYEAVEWDSSGDPPASVPPGG</sequence>
<evidence type="ECO:0000313" key="8">
    <source>
        <dbReference type="EMBL" id="KOO31730.1"/>
    </source>
</evidence>
<evidence type="ECO:0000256" key="1">
    <source>
        <dbReference type="ARBA" id="ARBA00000707"/>
    </source>
</evidence>
<dbReference type="InterPro" id="IPR038765">
    <property type="entry name" value="Papain-like_cys_pep_sf"/>
</dbReference>
<keyword evidence="5" id="KW-0378">Hydrolase</keyword>
<dbReference type="PANTHER" id="PTHR24006:SF733">
    <property type="entry name" value="RE52890P"/>
    <property type="match status" value="1"/>
</dbReference>
<keyword evidence="9" id="KW-1185">Reference proteome</keyword>
<accession>A0A0M0JYU3</accession>
<evidence type="ECO:0000259" key="7">
    <source>
        <dbReference type="PROSITE" id="PS50235"/>
    </source>
</evidence>
<dbReference type="GO" id="GO:0004843">
    <property type="term" value="F:cysteine-type deubiquitinase activity"/>
    <property type="evidence" value="ECO:0007669"/>
    <property type="project" value="UniProtKB-EC"/>
</dbReference>
<feature type="region of interest" description="Disordered" evidence="6">
    <location>
        <begin position="170"/>
        <end position="192"/>
    </location>
</feature>
<dbReference type="InterPro" id="IPR018200">
    <property type="entry name" value="USP_CS"/>
</dbReference>
<dbReference type="Pfam" id="PF00443">
    <property type="entry name" value="UCH"/>
    <property type="match status" value="1"/>
</dbReference>
<gene>
    <name evidence="8" type="ORF">Ctob_005808</name>
</gene>
<protein>
    <recommendedName>
        <fullName evidence="3">ubiquitinyl hydrolase 1</fullName>
        <ecNumber evidence="3">3.4.19.12</ecNumber>
    </recommendedName>
</protein>
<comment type="catalytic activity">
    <reaction evidence="1">
        <text>Thiol-dependent hydrolysis of ester, thioester, amide, peptide and isopeptide bonds formed by the C-terminal Gly of ubiquitin (a 76-residue protein attached to proteins as an intracellular targeting signal).</text>
        <dbReference type="EC" id="3.4.19.12"/>
    </reaction>
</comment>
<dbReference type="PANTHER" id="PTHR24006">
    <property type="entry name" value="UBIQUITIN CARBOXYL-TERMINAL HYDROLASE"/>
    <property type="match status" value="1"/>
</dbReference>
<dbReference type="AlphaFoldDB" id="A0A0M0JYU3"/>
<dbReference type="PROSITE" id="PS00973">
    <property type="entry name" value="USP_2"/>
    <property type="match status" value="1"/>
</dbReference>
<evidence type="ECO:0000256" key="4">
    <source>
        <dbReference type="ARBA" id="ARBA00022670"/>
    </source>
</evidence>
<dbReference type="GO" id="GO:0005829">
    <property type="term" value="C:cytosol"/>
    <property type="evidence" value="ECO:0007669"/>
    <property type="project" value="TreeGrafter"/>
</dbReference>
<evidence type="ECO:0000256" key="2">
    <source>
        <dbReference type="ARBA" id="ARBA00009085"/>
    </source>
</evidence>
<dbReference type="GO" id="GO:0005634">
    <property type="term" value="C:nucleus"/>
    <property type="evidence" value="ECO:0007669"/>
    <property type="project" value="TreeGrafter"/>
</dbReference>
<dbReference type="GO" id="GO:0016579">
    <property type="term" value="P:protein deubiquitination"/>
    <property type="evidence" value="ECO:0007669"/>
    <property type="project" value="InterPro"/>
</dbReference>
<evidence type="ECO:0000256" key="6">
    <source>
        <dbReference type="SAM" id="MobiDB-lite"/>
    </source>
</evidence>
<dbReference type="EMBL" id="JWZX01001945">
    <property type="protein sequence ID" value="KOO31730.1"/>
    <property type="molecule type" value="Genomic_DNA"/>
</dbReference>
<name>A0A0M0JYU3_9EUKA</name>
<dbReference type="OrthoDB" id="27652at2759"/>
<dbReference type="InterPro" id="IPR050164">
    <property type="entry name" value="Peptidase_C19"/>
</dbReference>
<dbReference type="EC" id="3.4.19.12" evidence="3"/>
<dbReference type="Gene3D" id="3.90.70.10">
    <property type="entry name" value="Cysteine proteinases"/>
    <property type="match status" value="2"/>
</dbReference>
<dbReference type="SUPFAM" id="SSF54001">
    <property type="entry name" value="Cysteine proteinases"/>
    <property type="match status" value="1"/>
</dbReference>
<evidence type="ECO:0000313" key="9">
    <source>
        <dbReference type="Proteomes" id="UP000037460"/>
    </source>
</evidence>
<dbReference type="GO" id="GO:0006508">
    <property type="term" value="P:proteolysis"/>
    <property type="evidence" value="ECO:0007669"/>
    <property type="project" value="UniProtKB-KW"/>
</dbReference>
<dbReference type="Proteomes" id="UP000037460">
    <property type="component" value="Unassembled WGS sequence"/>
</dbReference>
<evidence type="ECO:0000256" key="3">
    <source>
        <dbReference type="ARBA" id="ARBA00012759"/>
    </source>
</evidence>
<dbReference type="InterPro" id="IPR001394">
    <property type="entry name" value="Peptidase_C19_UCH"/>
</dbReference>